<gene>
    <name evidence="2" type="ORF">V1478_016799</name>
</gene>
<keyword evidence="3" id="KW-1185">Reference proteome</keyword>
<evidence type="ECO:0000313" key="3">
    <source>
        <dbReference type="Proteomes" id="UP001607302"/>
    </source>
</evidence>
<reference evidence="2 3" key="1">
    <citation type="journal article" date="2024" name="Ann. Entomol. Soc. Am.">
        <title>Genomic analyses of the southern and eastern yellowjacket wasps (Hymenoptera: Vespidae) reveal evolutionary signatures of social life.</title>
        <authorList>
            <person name="Catto M.A."/>
            <person name="Caine P.B."/>
            <person name="Orr S.E."/>
            <person name="Hunt B.G."/>
            <person name="Goodisman M.A.D."/>
        </authorList>
    </citation>
    <scope>NUCLEOTIDE SEQUENCE [LARGE SCALE GENOMIC DNA]</scope>
    <source>
        <strain evidence="2">233</strain>
        <tissue evidence="2">Head and thorax</tissue>
    </source>
</reference>
<proteinExistence type="predicted"/>
<comment type="caution">
    <text evidence="2">The sequence shown here is derived from an EMBL/GenBank/DDBJ whole genome shotgun (WGS) entry which is preliminary data.</text>
</comment>
<dbReference type="EMBL" id="JAUDFV010000157">
    <property type="protein sequence ID" value="KAL2714242.1"/>
    <property type="molecule type" value="Genomic_DNA"/>
</dbReference>
<evidence type="ECO:0000313" key="2">
    <source>
        <dbReference type="EMBL" id="KAL2714242.1"/>
    </source>
</evidence>
<dbReference type="Proteomes" id="UP001607302">
    <property type="component" value="Unassembled WGS sequence"/>
</dbReference>
<name>A0ABD2A0T8_VESSQ</name>
<accession>A0ABD2A0T8</accession>
<feature type="region of interest" description="Disordered" evidence="1">
    <location>
        <begin position="102"/>
        <end position="121"/>
    </location>
</feature>
<protein>
    <submittedName>
        <fullName evidence="2">Uncharacterized protein</fullName>
    </submittedName>
</protein>
<dbReference type="AlphaFoldDB" id="A0ABD2A0T8"/>
<sequence>MYFAEYEANRFVIEICKKERTRKKDMKSRPNFPTKLENSGKLKISKSLMKNEKRKKIERKIKCTNRKGLKREEKRRSDLNSHPFKLHCTCISKITNRLTQGRVKRENSFMESDKSKANIMR</sequence>
<feature type="compositionally biased region" description="Basic and acidic residues" evidence="1">
    <location>
        <begin position="103"/>
        <end position="121"/>
    </location>
</feature>
<organism evidence="2 3">
    <name type="scientific">Vespula squamosa</name>
    <name type="common">Southern yellow jacket</name>
    <name type="synonym">Wasp</name>
    <dbReference type="NCBI Taxonomy" id="30214"/>
    <lineage>
        <taxon>Eukaryota</taxon>
        <taxon>Metazoa</taxon>
        <taxon>Ecdysozoa</taxon>
        <taxon>Arthropoda</taxon>
        <taxon>Hexapoda</taxon>
        <taxon>Insecta</taxon>
        <taxon>Pterygota</taxon>
        <taxon>Neoptera</taxon>
        <taxon>Endopterygota</taxon>
        <taxon>Hymenoptera</taxon>
        <taxon>Apocrita</taxon>
        <taxon>Aculeata</taxon>
        <taxon>Vespoidea</taxon>
        <taxon>Vespidae</taxon>
        <taxon>Vespinae</taxon>
        <taxon>Vespula</taxon>
    </lineage>
</organism>
<evidence type="ECO:0000256" key="1">
    <source>
        <dbReference type="SAM" id="MobiDB-lite"/>
    </source>
</evidence>